<dbReference type="InterPro" id="IPR021838">
    <property type="entry name" value="DUF3431"/>
</dbReference>
<dbReference type="PANTHER" id="PTHR37490">
    <property type="entry name" value="EXPRESSED PROTEIN"/>
    <property type="match status" value="1"/>
</dbReference>
<evidence type="ECO:0000256" key="1">
    <source>
        <dbReference type="SAM" id="MobiDB-lite"/>
    </source>
</evidence>
<evidence type="ECO:0000313" key="2">
    <source>
        <dbReference type="EMBL" id="KAF2029245.1"/>
    </source>
</evidence>
<keyword evidence="3" id="KW-1185">Reference proteome</keyword>
<protein>
    <recommendedName>
        <fullName evidence="4">DUF3431 domain containing protein</fullName>
    </recommendedName>
</protein>
<accession>A0A9P4H7T7</accession>
<dbReference type="PANTHER" id="PTHR37490:SF3">
    <property type="entry name" value="DUF3431 DOMAIN CONTAINING PROTEIN"/>
    <property type="match status" value="1"/>
</dbReference>
<name>A0A9P4H7T7_9PLEO</name>
<evidence type="ECO:0008006" key="4">
    <source>
        <dbReference type="Google" id="ProtNLM"/>
    </source>
</evidence>
<organism evidence="2 3">
    <name type="scientific">Setomelanomma holmii</name>
    <dbReference type="NCBI Taxonomy" id="210430"/>
    <lineage>
        <taxon>Eukaryota</taxon>
        <taxon>Fungi</taxon>
        <taxon>Dikarya</taxon>
        <taxon>Ascomycota</taxon>
        <taxon>Pezizomycotina</taxon>
        <taxon>Dothideomycetes</taxon>
        <taxon>Pleosporomycetidae</taxon>
        <taxon>Pleosporales</taxon>
        <taxon>Pleosporineae</taxon>
        <taxon>Phaeosphaeriaceae</taxon>
        <taxon>Setomelanomma</taxon>
    </lineage>
</organism>
<proteinExistence type="predicted"/>
<gene>
    <name evidence="2" type="ORF">EK21DRAFT_101313</name>
</gene>
<dbReference type="AlphaFoldDB" id="A0A9P4H7T7"/>
<reference evidence="2" key="1">
    <citation type="journal article" date="2020" name="Stud. Mycol.">
        <title>101 Dothideomycetes genomes: a test case for predicting lifestyles and emergence of pathogens.</title>
        <authorList>
            <person name="Haridas S."/>
            <person name="Albert R."/>
            <person name="Binder M."/>
            <person name="Bloem J."/>
            <person name="Labutti K."/>
            <person name="Salamov A."/>
            <person name="Andreopoulos B."/>
            <person name="Baker S."/>
            <person name="Barry K."/>
            <person name="Bills G."/>
            <person name="Bluhm B."/>
            <person name="Cannon C."/>
            <person name="Castanera R."/>
            <person name="Culley D."/>
            <person name="Daum C."/>
            <person name="Ezra D."/>
            <person name="Gonzalez J."/>
            <person name="Henrissat B."/>
            <person name="Kuo A."/>
            <person name="Liang C."/>
            <person name="Lipzen A."/>
            <person name="Lutzoni F."/>
            <person name="Magnuson J."/>
            <person name="Mondo S."/>
            <person name="Nolan M."/>
            <person name="Ohm R."/>
            <person name="Pangilinan J."/>
            <person name="Park H.-J."/>
            <person name="Ramirez L."/>
            <person name="Alfaro M."/>
            <person name="Sun H."/>
            <person name="Tritt A."/>
            <person name="Yoshinaga Y."/>
            <person name="Zwiers L.-H."/>
            <person name="Turgeon B."/>
            <person name="Goodwin S."/>
            <person name="Spatafora J."/>
            <person name="Crous P."/>
            <person name="Grigoriev I."/>
        </authorList>
    </citation>
    <scope>NUCLEOTIDE SEQUENCE</scope>
    <source>
        <strain evidence="2">CBS 110217</strain>
    </source>
</reference>
<comment type="caution">
    <text evidence="2">The sequence shown here is derived from an EMBL/GenBank/DDBJ whole genome shotgun (WGS) entry which is preliminary data.</text>
</comment>
<dbReference type="OrthoDB" id="426718at2759"/>
<dbReference type="Proteomes" id="UP000799777">
    <property type="component" value="Unassembled WGS sequence"/>
</dbReference>
<evidence type="ECO:0000313" key="3">
    <source>
        <dbReference type="Proteomes" id="UP000799777"/>
    </source>
</evidence>
<dbReference type="Pfam" id="PF11913">
    <property type="entry name" value="DUF3431"/>
    <property type="match status" value="1"/>
</dbReference>
<sequence length="347" mass="39502">MPRFTARNVVIAVNILLLTALFLHLKHHLWDEPAAPASQLGLSRFPGELVDSDSGPTPTPSRNKDDKHLQVNAGSKKRRTAVVVASQASENATWLTEYFPQFEKNIYRVDDHDAPLTVPMNKGRESMVYLTYIIDHYDNLPDNVLFIHPNRYQWHNDDPDYDGLSMLRHFQLPYLENEGYVNIRCAWSLGCPNEIKPLAEEGEHREAVHAGGDYKQAFQHLFPGEEVPSAVGVSCCAQFAATKEKIRERKKSEYQRYRGWIMDTNLSDSISGRVLEYSWHMIFGKPPVHCPSAKVCYCKVFGLCNLTCEDKGSCEGRYALPPFSSLPSKWPYVGWQGEKRERAGPEE</sequence>
<feature type="region of interest" description="Disordered" evidence="1">
    <location>
        <begin position="46"/>
        <end position="75"/>
    </location>
</feature>
<dbReference type="EMBL" id="ML978203">
    <property type="protein sequence ID" value="KAF2029245.1"/>
    <property type="molecule type" value="Genomic_DNA"/>
</dbReference>